<dbReference type="EMBL" id="BAAAYX010000002">
    <property type="protein sequence ID" value="GAA3692879.1"/>
    <property type="molecule type" value="Genomic_DNA"/>
</dbReference>
<evidence type="ECO:0000313" key="4">
    <source>
        <dbReference type="Proteomes" id="UP001500051"/>
    </source>
</evidence>
<feature type="transmembrane region" description="Helical" evidence="1">
    <location>
        <begin position="39"/>
        <end position="62"/>
    </location>
</feature>
<dbReference type="PANTHER" id="PTHR14969:SF13">
    <property type="entry name" value="AT30094P"/>
    <property type="match status" value="1"/>
</dbReference>
<evidence type="ECO:0000259" key="2">
    <source>
        <dbReference type="SMART" id="SM00014"/>
    </source>
</evidence>
<evidence type="ECO:0000256" key="1">
    <source>
        <dbReference type="SAM" id="Phobius"/>
    </source>
</evidence>
<feature type="transmembrane region" description="Helical" evidence="1">
    <location>
        <begin position="194"/>
        <end position="212"/>
    </location>
</feature>
<dbReference type="InterPro" id="IPR000326">
    <property type="entry name" value="PAP2/HPO"/>
</dbReference>
<evidence type="ECO:0000313" key="3">
    <source>
        <dbReference type="EMBL" id="GAA3692879.1"/>
    </source>
</evidence>
<dbReference type="InterPro" id="IPR036938">
    <property type="entry name" value="PAP2/HPO_sf"/>
</dbReference>
<feature type="domain" description="Phosphatidic acid phosphatase type 2/haloperoxidase" evidence="2">
    <location>
        <begin position="125"/>
        <end position="236"/>
    </location>
</feature>
<dbReference type="Pfam" id="PF01569">
    <property type="entry name" value="PAP2"/>
    <property type="match status" value="1"/>
</dbReference>
<keyword evidence="1" id="KW-0472">Membrane</keyword>
<dbReference type="Gene3D" id="1.20.144.10">
    <property type="entry name" value="Phosphatidic acid phosphatase type 2/haloperoxidase"/>
    <property type="match status" value="1"/>
</dbReference>
<dbReference type="PANTHER" id="PTHR14969">
    <property type="entry name" value="SPHINGOSINE-1-PHOSPHATE PHOSPHOHYDROLASE"/>
    <property type="match status" value="1"/>
</dbReference>
<feature type="transmembrane region" description="Helical" evidence="1">
    <location>
        <begin position="165"/>
        <end position="182"/>
    </location>
</feature>
<feature type="transmembrane region" description="Helical" evidence="1">
    <location>
        <begin position="218"/>
        <end position="239"/>
    </location>
</feature>
<dbReference type="SUPFAM" id="SSF48317">
    <property type="entry name" value="Acid phosphatase/Vanadium-dependent haloperoxidase"/>
    <property type="match status" value="1"/>
</dbReference>
<feature type="transmembrane region" description="Helical" evidence="1">
    <location>
        <begin position="123"/>
        <end position="145"/>
    </location>
</feature>
<comment type="caution">
    <text evidence="3">The sequence shown here is derived from an EMBL/GenBank/DDBJ whole genome shotgun (WGS) entry which is preliminary data.</text>
</comment>
<feature type="transmembrane region" description="Helical" evidence="1">
    <location>
        <begin position="93"/>
        <end position="116"/>
    </location>
</feature>
<dbReference type="SMART" id="SM00014">
    <property type="entry name" value="acidPPc"/>
    <property type="match status" value="1"/>
</dbReference>
<protein>
    <recommendedName>
        <fullName evidence="2">Phosphatidic acid phosphatase type 2/haloperoxidase domain-containing protein</fullName>
    </recommendedName>
</protein>
<dbReference type="Proteomes" id="UP001500051">
    <property type="component" value="Unassembled WGS sequence"/>
</dbReference>
<reference evidence="4" key="1">
    <citation type="journal article" date="2019" name="Int. J. Syst. Evol. Microbiol.">
        <title>The Global Catalogue of Microorganisms (GCM) 10K type strain sequencing project: providing services to taxonomists for standard genome sequencing and annotation.</title>
        <authorList>
            <consortium name="The Broad Institute Genomics Platform"/>
            <consortium name="The Broad Institute Genome Sequencing Center for Infectious Disease"/>
            <person name="Wu L."/>
            <person name="Ma J."/>
        </authorList>
    </citation>
    <scope>NUCLEOTIDE SEQUENCE [LARGE SCALE GENOMIC DNA]</scope>
    <source>
        <strain evidence="4">JCM 16548</strain>
    </source>
</reference>
<proteinExistence type="predicted"/>
<organism evidence="3 4">
    <name type="scientific">Microlunatus aurantiacus</name>
    <dbReference type="NCBI Taxonomy" id="446786"/>
    <lineage>
        <taxon>Bacteria</taxon>
        <taxon>Bacillati</taxon>
        <taxon>Actinomycetota</taxon>
        <taxon>Actinomycetes</taxon>
        <taxon>Propionibacteriales</taxon>
        <taxon>Propionibacteriaceae</taxon>
        <taxon>Microlunatus</taxon>
    </lineage>
</organism>
<gene>
    <name evidence="3" type="ORF">GCM10022204_05590</name>
</gene>
<keyword evidence="1" id="KW-0812">Transmembrane</keyword>
<name>A0ABP7CM40_9ACTN</name>
<keyword evidence="4" id="KW-1185">Reference proteome</keyword>
<sequence length="250" mass="26855">MPDPGRESGVPGDVGLGLSRRWGYVLVMDRVRWADVRDLVVRVLGPVVVLCGLVVGLGLAVVGPLAGPLTEEDAVNQALADRRSGTWDAITSVWSFLGSTQAIVGVCLLVSAFVLWRCRDWRLALVPAMAITLQLGLYLTVTALVHRERPSVNRLESLLPMSSYPSGHVGASTALYLSFLLLASRIERAALRRAVSAVCVLVPLVVAFGRLYRGMHHVSDVAVGMAAGACCALLAYAWYRHRVLTPATAD</sequence>
<keyword evidence="1" id="KW-1133">Transmembrane helix</keyword>
<accession>A0ABP7CM40</accession>